<name>A0A1G9V3R9_9BACT</name>
<gene>
    <name evidence="1" type="ORF">SAMN04488090_3949</name>
</gene>
<accession>A0A1G9V3R9</accession>
<protein>
    <recommendedName>
        <fullName evidence="3">SnoaL-like polyketide cyclase</fullName>
    </recommendedName>
</protein>
<keyword evidence="2" id="KW-1185">Reference proteome</keyword>
<dbReference type="InterPro" id="IPR009959">
    <property type="entry name" value="Cyclase_SnoaL-like"/>
</dbReference>
<sequence>MNYHRFTDDLFHAWNAHDRTALQDVYHRHAADNAANPLVSVAVGDTLDRFVHAFPDLRLRRTDTIADCGRVAVVFEMTGTHVGQLMGFNPSGKTIKLKGILIFECRDGKVSHASGLWDLASLIRQIGLLAKTPRPMAED</sequence>
<dbReference type="STRING" id="563176.SAMN04488090_3949"/>
<evidence type="ECO:0000313" key="1">
    <source>
        <dbReference type="EMBL" id="SDM66696.1"/>
    </source>
</evidence>
<evidence type="ECO:0000313" key="2">
    <source>
        <dbReference type="Proteomes" id="UP000198901"/>
    </source>
</evidence>
<dbReference type="Proteomes" id="UP000198901">
    <property type="component" value="Unassembled WGS sequence"/>
</dbReference>
<dbReference type="PANTHER" id="PTHR38436">
    <property type="entry name" value="POLYKETIDE CYCLASE SNOAL-LIKE DOMAIN"/>
    <property type="match status" value="1"/>
</dbReference>
<dbReference type="AlphaFoldDB" id="A0A1G9V3R9"/>
<dbReference type="RefSeq" id="WP_093207054.1">
    <property type="nucleotide sequence ID" value="NZ_FNGS01000008.1"/>
</dbReference>
<evidence type="ECO:0008006" key="3">
    <source>
        <dbReference type="Google" id="ProtNLM"/>
    </source>
</evidence>
<dbReference type="InterPro" id="IPR032710">
    <property type="entry name" value="NTF2-like_dom_sf"/>
</dbReference>
<dbReference type="Gene3D" id="3.10.450.50">
    <property type="match status" value="1"/>
</dbReference>
<proteinExistence type="predicted"/>
<dbReference type="PANTHER" id="PTHR38436:SF1">
    <property type="entry name" value="ESTER CYCLASE"/>
    <property type="match status" value="1"/>
</dbReference>
<dbReference type="OrthoDB" id="4774596at2"/>
<dbReference type="GO" id="GO:0030638">
    <property type="term" value="P:polyketide metabolic process"/>
    <property type="evidence" value="ECO:0007669"/>
    <property type="project" value="InterPro"/>
</dbReference>
<organism evidence="1 2">
    <name type="scientific">Siphonobacter aquaeclarae</name>
    <dbReference type="NCBI Taxonomy" id="563176"/>
    <lineage>
        <taxon>Bacteria</taxon>
        <taxon>Pseudomonadati</taxon>
        <taxon>Bacteroidota</taxon>
        <taxon>Cytophagia</taxon>
        <taxon>Cytophagales</taxon>
        <taxon>Cytophagaceae</taxon>
        <taxon>Siphonobacter</taxon>
    </lineage>
</organism>
<dbReference type="EMBL" id="FNGS01000008">
    <property type="protein sequence ID" value="SDM66696.1"/>
    <property type="molecule type" value="Genomic_DNA"/>
</dbReference>
<reference evidence="1 2" key="1">
    <citation type="submission" date="2016-10" db="EMBL/GenBank/DDBJ databases">
        <authorList>
            <person name="de Groot N.N."/>
        </authorList>
    </citation>
    <scope>NUCLEOTIDE SEQUENCE [LARGE SCALE GENOMIC DNA]</scope>
    <source>
        <strain evidence="1 2">DSM 21668</strain>
    </source>
</reference>
<dbReference type="SUPFAM" id="SSF54427">
    <property type="entry name" value="NTF2-like"/>
    <property type="match status" value="1"/>
</dbReference>
<dbReference type="Pfam" id="PF07366">
    <property type="entry name" value="SnoaL"/>
    <property type="match status" value="1"/>
</dbReference>